<dbReference type="eggNOG" id="COG3291">
    <property type="taxonomic scope" value="Bacteria"/>
</dbReference>
<gene>
    <name evidence="9" type="ORF">ThidrDRAFT_3118</name>
</gene>
<feature type="domain" description="DUF7948" evidence="8">
    <location>
        <begin position="56"/>
        <end position="251"/>
    </location>
</feature>
<sequence length="1785" mass="191107">MNSLLSQTRALSGSSLDKCRLLDSGRTQVNISWICALILLIATSNASVAAGLDLPFMQNQGQFPQDTLFVAHDGRYSVSVRPQSIRYEIGAGVELDEIAPLSPSLFEPRGAEAAQTRIHDFRSNDPTLWLNDIPSYRTIRVGDLASGISLELIQGERGIEKVIRVEPGAQVSDIALTFAQPHRLALDEDGTLTATLTEGGHAFRFSQPIAFQEIDGERVEVAVAYRLMPEGGYGFQVGAYDAQTTLVIDPTLVASTLIGGDATDSVKKVVVEAAGTVVVAGQTAVPSTTDSNHIPTVTGGYDSTLPEGSGNDIFVARLDAELSQILDFTFLGSTEDDRINALQQAPDGSVYLSGNASTNAGFPTTENAYQRTGKRGWAGFVSRLSSDLSRLMASTVFDVAPFTSLDFTDMALDSIGNVFLTGRIAGEGLPATGYDTSNNGWGDVLLIKFDANLTNVMAASYLGGSSQERGVAILIDNQDRVYVTGTVHNANAPQNESGLQYDFPTTSNAWMPIGTGCYASFVSRFDNDLSELQASTFIGVEGTSKTRCGYTTDYGEVTTSDFLLTESGHLYVAGGVDAQGLPLTGGFQPLYDTKLHYMTPFVLRMDSDLTTVDAVTHFGGAEDQAGELALTPEGNILLAGETYSNDLPTTIDAYQRLFNLGVHRYAAHDIYFGVFNPDLSRLLYATLIGGTHYDSFGGVDLGPDGSVYLVGDTLGTSDPDQNFPTTAGTLDQTLPANDDDGFIARLMIPEVLSVSIKGTGLIIPGTEEDFELTYRNTMRTTAEDAVVVVDIPAGFEFVEYDETAQYYAEGRCENQLFWSLGNLPTYTEGKLYFKMRVPSGTPTKDFEFTARISASNDPDDTFDVSPYLDYQGIEVADWRFLSLAEAEQSRQAHAKIEALYTQVLRDGYAFSGTATHIQMTGGREWWQFYLIDTQDGTLAVLSGSTDSALIEHYQGSTYSLFDQDGGFHWNRGAGSLDMFGASASLSQAETALMSSNASSLFTRQGRCNFNCMINTIPDMALGKINAAYSALGLTIDCVKCADAIRNGNTDETSVVTNCSKCTANAAELATKNIPGVGDLVSVGTSLADCHNTCAKNPDAHICTKDRLDCTCFYNWVSFGLGTCRTQCNKTTGMYAPASSGAATCPLDEVCDAASCNQDGDAFSCCVPEKKKCPLAKSCATKVTQVRASHDPNAKLAEPAGAALAGSELNYRLQYENTGEGDALGVFVIDRLSEFYDASTLQIDNGGTYDDASRLLSWQIGDLNPGEFGEVSFRVQLDADLPDGTVVSNQAEVFFPNALETTLTNLVVHEITSLAAHDQRIQATAGTAVPVMLNGQGGSNLTYEILSDPLFGTLNGTLPQLGYTAESGFSGVDRLTFRVLSGSRASAPATITFEVAPDPADTTPPAVISVTPERDAIDVPVSGGAIDESRYTPAIEATFSEDVDTSEADFSLDGVSGTLEYDAAIRTLRFWPANQLAFGETYTAYLSGVIDLNDNVMDEPVSWSFSTGFDPNAEQVTLRIETSGTGSGRVTSTPAAIDCGTTCSASRPIESVITLNAEPSSGSTFGGWSGACSDSATSCELTLDEDTQVGAQFDSGWVVDRTAVDWQVAEIYLATMGYAPDSEGLDYWVNTLSRDSAWTPTTVAQSFFDQPLVQAAYPGSLGYGGLIEALYRNIFDREADTEGYGYWLAELESGRVLRNQMIIALINGGWANPDAATDMARFGNRIHVSLAFAAAQRSRGILYGALDTAGQSALRQAGQNVLWGVTSDTSTIQPAIDRIDELLDSI</sequence>
<keyword evidence="1" id="KW-0732">Signal</keyword>
<dbReference type="InterPro" id="IPR057708">
    <property type="entry name" value="DUF7948"/>
</dbReference>
<dbReference type="InterPro" id="IPR032812">
    <property type="entry name" value="SbsA_Ig"/>
</dbReference>
<dbReference type="InterPro" id="IPR025282">
    <property type="entry name" value="DUF4214"/>
</dbReference>
<evidence type="ECO:0000259" key="3">
    <source>
        <dbReference type="Pfam" id="PF01345"/>
    </source>
</evidence>
<dbReference type="PANTHER" id="PTHR35580:SF1">
    <property type="entry name" value="PHYTASE-LIKE DOMAIN-CONTAINING PROTEIN"/>
    <property type="match status" value="1"/>
</dbReference>
<dbReference type="InterPro" id="IPR052918">
    <property type="entry name" value="Motility_Chemotaxis_Reg"/>
</dbReference>
<dbReference type="Proteomes" id="UP000004200">
    <property type="component" value="Unassembled WGS sequence"/>
</dbReference>
<dbReference type="OrthoDB" id="5770274at2"/>
<accession>G2E4A5</accession>
<feature type="domain" description="DUF7619" evidence="7">
    <location>
        <begin position="1190"/>
        <end position="1295"/>
    </location>
</feature>
<feature type="transmembrane region" description="Helical" evidence="2">
    <location>
        <begin position="30"/>
        <end position="52"/>
    </location>
</feature>
<evidence type="ECO:0000256" key="1">
    <source>
        <dbReference type="ARBA" id="ARBA00022729"/>
    </source>
</evidence>
<keyword evidence="2" id="KW-1133">Transmembrane helix</keyword>
<proteinExistence type="predicted"/>
<evidence type="ECO:0000259" key="4">
    <source>
        <dbReference type="Pfam" id="PF13205"/>
    </source>
</evidence>
<reference evidence="9 10" key="1">
    <citation type="submission" date="2011-06" db="EMBL/GenBank/DDBJ databases">
        <title>The draft genome of Thiorhodococcus drewsii AZ1.</title>
        <authorList>
            <consortium name="US DOE Joint Genome Institute (JGI-PGF)"/>
            <person name="Lucas S."/>
            <person name="Han J."/>
            <person name="Lapidus A."/>
            <person name="Cheng J.-F."/>
            <person name="Goodwin L."/>
            <person name="Pitluck S."/>
            <person name="Peters L."/>
            <person name="Land M.L."/>
            <person name="Hauser L."/>
            <person name="Vogl K."/>
            <person name="Liu Z."/>
            <person name="Imhoff J."/>
            <person name="Thiel V."/>
            <person name="Frigaard N.-U."/>
            <person name="Bryant D.A."/>
            <person name="Woyke T.J."/>
        </authorList>
    </citation>
    <scope>NUCLEOTIDE SEQUENCE [LARGE SCALE GENOMIC DNA]</scope>
    <source>
        <strain evidence="9 10">AZ1</strain>
    </source>
</reference>
<evidence type="ECO:0000313" key="10">
    <source>
        <dbReference type="Proteomes" id="UP000004200"/>
    </source>
</evidence>
<evidence type="ECO:0000259" key="6">
    <source>
        <dbReference type="Pfam" id="PF18998"/>
    </source>
</evidence>
<evidence type="ECO:0000259" key="8">
    <source>
        <dbReference type="Pfam" id="PF25778"/>
    </source>
</evidence>
<dbReference type="EMBL" id="AFWT01000024">
    <property type="protein sequence ID" value="EGV29674.1"/>
    <property type="molecule type" value="Genomic_DNA"/>
</dbReference>
<dbReference type="Pfam" id="PF18998">
    <property type="entry name" value="Flg_new_2"/>
    <property type="match status" value="1"/>
</dbReference>
<feature type="domain" description="SbsA Ig-like" evidence="4">
    <location>
        <begin position="1400"/>
        <end position="1506"/>
    </location>
</feature>
<name>G2E4A5_9GAMM</name>
<comment type="caution">
    <text evidence="9">The sequence shown here is derived from an EMBL/GenBank/DDBJ whole genome shotgun (WGS) entry which is preliminary data.</text>
</comment>
<dbReference type="Pfam" id="PF13205">
    <property type="entry name" value="Big_5"/>
    <property type="match status" value="1"/>
</dbReference>
<dbReference type="eggNOG" id="COG1361">
    <property type="taxonomic scope" value="Bacteria"/>
</dbReference>
<dbReference type="Pfam" id="PF24595">
    <property type="entry name" value="DUF7619"/>
    <property type="match status" value="1"/>
</dbReference>
<organism evidence="9 10">
    <name type="scientific">Thiorhodococcus drewsii AZ1</name>
    <dbReference type="NCBI Taxonomy" id="765913"/>
    <lineage>
        <taxon>Bacteria</taxon>
        <taxon>Pseudomonadati</taxon>
        <taxon>Pseudomonadota</taxon>
        <taxon>Gammaproteobacteria</taxon>
        <taxon>Chromatiales</taxon>
        <taxon>Chromatiaceae</taxon>
        <taxon>Thiorhodococcus</taxon>
    </lineage>
</organism>
<dbReference type="Gene3D" id="2.60.40.1220">
    <property type="match status" value="1"/>
</dbReference>
<dbReference type="InterPro" id="IPR044060">
    <property type="entry name" value="Bacterial_rp_domain"/>
</dbReference>
<evidence type="ECO:0000256" key="2">
    <source>
        <dbReference type="SAM" id="Phobius"/>
    </source>
</evidence>
<feature type="domain" description="DUF11" evidence="3">
    <location>
        <begin position="764"/>
        <end position="861"/>
    </location>
</feature>
<dbReference type="RefSeq" id="WP_007041831.1">
    <property type="nucleotide sequence ID" value="NZ_AFWT01000024.1"/>
</dbReference>
<dbReference type="eggNOG" id="COG3055">
    <property type="taxonomic scope" value="Bacteria"/>
</dbReference>
<dbReference type="Pfam" id="PF13946">
    <property type="entry name" value="DUF4214"/>
    <property type="match status" value="1"/>
</dbReference>
<dbReference type="Pfam" id="PF01345">
    <property type="entry name" value="DUF11"/>
    <property type="match status" value="1"/>
</dbReference>
<evidence type="ECO:0000259" key="5">
    <source>
        <dbReference type="Pfam" id="PF13946"/>
    </source>
</evidence>
<dbReference type="eggNOG" id="COG2931">
    <property type="taxonomic scope" value="Bacteria"/>
</dbReference>
<dbReference type="InterPro" id="IPR014755">
    <property type="entry name" value="Cu-Rt/internalin_Ig-like"/>
</dbReference>
<dbReference type="STRING" id="765913.ThidrDRAFT_3118"/>
<dbReference type="InterPro" id="IPR055353">
    <property type="entry name" value="DUF7619"/>
</dbReference>
<dbReference type="InterPro" id="IPR001434">
    <property type="entry name" value="OmcB-like_DUF11"/>
</dbReference>
<feature type="domain" description="Bacterial repeat" evidence="6">
    <location>
        <begin position="1519"/>
        <end position="1593"/>
    </location>
</feature>
<evidence type="ECO:0000259" key="7">
    <source>
        <dbReference type="Pfam" id="PF24595"/>
    </source>
</evidence>
<keyword evidence="2" id="KW-0472">Membrane</keyword>
<protein>
    <submittedName>
        <fullName evidence="9">Uncharacterized protein</fullName>
    </submittedName>
</protein>
<keyword evidence="2" id="KW-0812">Transmembrane</keyword>
<keyword evidence="10" id="KW-1185">Reference proteome</keyword>
<feature type="domain" description="DUF4214" evidence="5">
    <location>
        <begin position="1653"/>
        <end position="1705"/>
    </location>
</feature>
<dbReference type="PANTHER" id="PTHR35580">
    <property type="entry name" value="CELL SURFACE GLYCOPROTEIN (S-LAYER PROTEIN)-LIKE PROTEIN"/>
    <property type="match status" value="1"/>
</dbReference>
<evidence type="ECO:0000313" key="9">
    <source>
        <dbReference type="EMBL" id="EGV29674.1"/>
    </source>
</evidence>
<dbReference type="Pfam" id="PF25778">
    <property type="entry name" value="DUF7948"/>
    <property type="match status" value="1"/>
</dbReference>